<dbReference type="STRING" id="1045773.SAMN05216555_11310"/>
<comment type="cofactor">
    <cofactor evidence="4">
        <name>FAD</name>
        <dbReference type="ChEBI" id="CHEBI:57692"/>
    </cofactor>
    <text evidence="4">Binds 1 FAD per subunit.</text>
</comment>
<keyword evidence="9" id="KW-1185">Reference proteome</keyword>
<evidence type="ECO:0000313" key="8">
    <source>
        <dbReference type="EMBL" id="SDJ59656.1"/>
    </source>
</evidence>
<dbReference type="AlphaFoldDB" id="A0A1G8V0M9"/>
<evidence type="ECO:0000256" key="3">
    <source>
        <dbReference type="ARBA" id="ARBA00022827"/>
    </source>
</evidence>
<feature type="binding site" evidence="4">
    <location>
        <begin position="185"/>
        <end position="192"/>
    </location>
    <ligand>
        <name>NAD(+)</name>
        <dbReference type="ChEBI" id="CHEBI:57540"/>
    </ligand>
</feature>
<dbReference type="GO" id="GO:0003955">
    <property type="term" value="F:NAD(P)H dehydrogenase (quinone) activity"/>
    <property type="evidence" value="ECO:0007669"/>
    <property type="project" value="TreeGrafter"/>
</dbReference>
<dbReference type="EMBL" id="FNEI01000013">
    <property type="protein sequence ID" value="SDJ59656.1"/>
    <property type="molecule type" value="Genomic_DNA"/>
</dbReference>
<comment type="similarity">
    <text evidence="1">Belongs to the class-I pyridine nucleotide-disulfide oxidoreductase family.</text>
</comment>
<accession>A0A1G8V0M9</accession>
<evidence type="ECO:0000256" key="1">
    <source>
        <dbReference type="ARBA" id="ARBA00007532"/>
    </source>
</evidence>
<dbReference type="OrthoDB" id="9800167at2"/>
<feature type="binding site" evidence="4">
    <location>
        <position position="55"/>
    </location>
    <ligand>
        <name>FAD</name>
        <dbReference type="ChEBI" id="CHEBI:57692"/>
    </ligand>
</feature>
<reference evidence="9" key="1">
    <citation type="submission" date="2016-10" db="EMBL/GenBank/DDBJ databases">
        <authorList>
            <person name="Varghese N."/>
            <person name="Submissions S."/>
        </authorList>
    </citation>
    <scope>NUCLEOTIDE SEQUENCE [LARGE SCALE GENOMIC DNA]</scope>
    <source>
        <strain evidence="9">CGMCC 1.10783</strain>
    </source>
</reference>
<feature type="binding site" evidence="4">
    <location>
        <begin position="148"/>
        <end position="150"/>
    </location>
    <ligand>
        <name>FAD</name>
        <dbReference type="ChEBI" id="CHEBI:57692"/>
    </ligand>
</feature>
<dbReference type="PRINTS" id="PR00411">
    <property type="entry name" value="PNDRDTASEI"/>
</dbReference>
<name>A0A1G8V0M9_9MICC</name>
<dbReference type="InterPro" id="IPR001100">
    <property type="entry name" value="Pyr_nuc-diS_OxRdtase"/>
</dbReference>
<organism evidence="8 9">
    <name type="scientific">Arthrobacter cupressi</name>
    <dbReference type="NCBI Taxonomy" id="1045773"/>
    <lineage>
        <taxon>Bacteria</taxon>
        <taxon>Bacillati</taxon>
        <taxon>Actinomycetota</taxon>
        <taxon>Actinomycetes</taxon>
        <taxon>Micrococcales</taxon>
        <taxon>Micrococcaceae</taxon>
        <taxon>Arthrobacter</taxon>
    </lineage>
</organism>
<gene>
    <name evidence="8" type="ORF">SAMN05216555_11310</name>
</gene>
<keyword evidence="2" id="KW-0285">Flavoprotein</keyword>
<evidence type="ECO:0000256" key="5">
    <source>
        <dbReference type="PIRSR" id="PIRSR000350-4"/>
    </source>
</evidence>
<protein>
    <submittedName>
        <fullName evidence="8">Dihydrolipoamide dehydrogenase</fullName>
    </submittedName>
</protein>
<dbReference type="InterPro" id="IPR023753">
    <property type="entry name" value="FAD/NAD-binding_dom"/>
</dbReference>
<keyword evidence="3 4" id="KW-0274">FAD</keyword>
<evidence type="ECO:0000256" key="4">
    <source>
        <dbReference type="PIRSR" id="PIRSR000350-3"/>
    </source>
</evidence>
<keyword evidence="4" id="KW-0520">NAD</keyword>
<dbReference type="Gene3D" id="3.50.50.60">
    <property type="entry name" value="FAD/NAD(P)-binding domain"/>
    <property type="match status" value="2"/>
</dbReference>
<dbReference type="Proteomes" id="UP000182130">
    <property type="component" value="Unassembled WGS sequence"/>
</dbReference>
<sequence length="489" mass="51305">MTEERSREFDVIVIGAGAAGENVADRVIRGGLTAAIVESELVGGECSYWACIPSKALLRPGTALHGAQSVPGAADSVTKVLDPAPVLKYRDYFTNRWQDDGGVQWLSDTGIELVRGVARITGPREVQVDGVDGNSYALKARHAVVIATGSTPVIPDIPGLRSAPYWTTRGATSAREVPERFVVLGGGVAGVELAQAFARLGSQVSMVARGRLLSAFPEEAAELVAAGLRADGVTLHTGTAVLSVRTNDQSFSVTLDDGKVLDADKLLVATGRRPSLDNLGLESVGLVEAEDEDGPPAVRLSTDSTGLVEGAASDGTSGLWLYAAGDAAGTPLLTHQGKYSARATGDAIVARSEGKLHRAPKPWSQVTSTANEHAVPSVVFTDPEVASVGLNVAQAQERGLRAGTVELPINVSGSQLYAENYKGWAQLVVDEDRRVLLGATFAGPGVAELLHGATIAIVGEVPLERLWHAVPSFPTLSEVWLRLLEKYGM</sequence>
<dbReference type="PRINTS" id="PR00368">
    <property type="entry name" value="FADPNR"/>
</dbReference>
<feature type="disulfide bond" description="Redox-active" evidence="5">
    <location>
        <begin position="46"/>
        <end position="51"/>
    </location>
</feature>
<feature type="domain" description="Pyridine nucleotide-disulphide oxidoreductase dimerisation" evidence="6">
    <location>
        <begin position="375"/>
        <end position="480"/>
    </location>
</feature>
<dbReference type="GO" id="GO:0050660">
    <property type="term" value="F:flavin adenine dinucleotide binding"/>
    <property type="evidence" value="ECO:0007669"/>
    <property type="project" value="TreeGrafter"/>
</dbReference>
<dbReference type="Gene3D" id="3.30.390.30">
    <property type="match status" value="1"/>
</dbReference>
<dbReference type="RefSeq" id="WP_074590249.1">
    <property type="nucleotide sequence ID" value="NZ_FNEI01000013.1"/>
</dbReference>
<dbReference type="Pfam" id="PF02852">
    <property type="entry name" value="Pyr_redox_dim"/>
    <property type="match status" value="1"/>
</dbReference>
<dbReference type="InterPro" id="IPR016156">
    <property type="entry name" value="FAD/NAD-linked_Rdtase_dimer_sf"/>
</dbReference>
<dbReference type="PANTHER" id="PTHR43014">
    <property type="entry name" value="MERCURIC REDUCTASE"/>
    <property type="match status" value="1"/>
</dbReference>
<feature type="binding site" evidence="4">
    <location>
        <position position="326"/>
    </location>
    <ligand>
        <name>FAD</name>
        <dbReference type="ChEBI" id="CHEBI:57692"/>
    </ligand>
</feature>
<proteinExistence type="inferred from homology"/>
<evidence type="ECO:0000259" key="7">
    <source>
        <dbReference type="Pfam" id="PF07992"/>
    </source>
</evidence>
<evidence type="ECO:0000259" key="6">
    <source>
        <dbReference type="Pfam" id="PF02852"/>
    </source>
</evidence>
<dbReference type="SUPFAM" id="SSF51905">
    <property type="entry name" value="FAD/NAD(P)-binding domain"/>
    <property type="match status" value="1"/>
</dbReference>
<feature type="domain" description="FAD/NAD(P)-binding" evidence="7">
    <location>
        <begin position="9"/>
        <end position="334"/>
    </location>
</feature>
<evidence type="ECO:0000256" key="2">
    <source>
        <dbReference type="ARBA" id="ARBA00022630"/>
    </source>
</evidence>
<dbReference type="PANTHER" id="PTHR43014:SF2">
    <property type="entry name" value="MERCURIC REDUCTASE"/>
    <property type="match status" value="1"/>
</dbReference>
<dbReference type="PIRSF" id="PIRSF000350">
    <property type="entry name" value="Mercury_reductase_MerA"/>
    <property type="match status" value="1"/>
</dbReference>
<feature type="binding site" evidence="4">
    <location>
        <position position="271"/>
    </location>
    <ligand>
        <name>NAD(+)</name>
        <dbReference type="ChEBI" id="CHEBI:57540"/>
    </ligand>
</feature>
<dbReference type="InterPro" id="IPR004099">
    <property type="entry name" value="Pyr_nucl-diS_OxRdtase_dimer"/>
</dbReference>
<keyword evidence="4" id="KW-0547">Nucleotide-binding</keyword>
<evidence type="ECO:0000313" key="9">
    <source>
        <dbReference type="Proteomes" id="UP000182130"/>
    </source>
</evidence>
<dbReference type="InterPro" id="IPR036188">
    <property type="entry name" value="FAD/NAD-bd_sf"/>
</dbReference>
<dbReference type="SUPFAM" id="SSF55424">
    <property type="entry name" value="FAD/NAD-linked reductases, dimerisation (C-terminal) domain"/>
    <property type="match status" value="1"/>
</dbReference>
<dbReference type="Pfam" id="PF07992">
    <property type="entry name" value="Pyr_redox_2"/>
    <property type="match status" value="1"/>
</dbReference>